<accession>C0PBG7</accession>
<proteinExistence type="evidence at transcript level"/>
<organism evidence="2">
    <name type="scientific">Zea mays</name>
    <name type="common">Maize</name>
    <dbReference type="NCBI Taxonomy" id="4577"/>
    <lineage>
        <taxon>Eukaryota</taxon>
        <taxon>Viridiplantae</taxon>
        <taxon>Streptophyta</taxon>
        <taxon>Embryophyta</taxon>
        <taxon>Tracheophyta</taxon>
        <taxon>Spermatophyta</taxon>
        <taxon>Magnoliopsida</taxon>
        <taxon>Liliopsida</taxon>
        <taxon>Poales</taxon>
        <taxon>Poaceae</taxon>
        <taxon>PACMAD clade</taxon>
        <taxon>Panicoideae</taxon>
        <taxon>Andropogonodae</taxon>
        <taxon>Andropogoneae</taxon>
        <taxon>Tripsacinae</taxon>
        <taxon>Zea</taxon>
    </lineage>
</organism>
<reference evidence="2" key="1">
    <citation type="journal article" date="2009" name="PLoS Genet.">
        <title>Sequencing, mapping, and analysis of 27,455 maize full-length cDNAs.</title>
        <authorList>
            <person name="Soderlund C."/>
            <person name="Descour A."/>
            <person name="Kudrna D."/>
            <person name="Bomhoff M."/>
            <person name="Boyd L."/>
            <person name="Currie J."/>
            <person name="Angelova A."/>
            <person name="Collura K."/>
            <person name="Wissotski M."/>
            <person name="Ashley E."/>
            <person name="Morrow D."/>
            <person name="Fernandes J."/>
            <person name="Walbot V."/>
            <person name="Yu Y."/>
        </authorList>
    </citation>
    <scope>NUCLEOTIDE SEQUENCE</scope>
    <source>
        <strain evidence="2">B73</strain>
    </source>
</reference>
<evidence type="ECO:0000256" key="1">
    <source>
        <dbReference type="SAM" id="MobiDB-lite"/>
    </source>
</evidence>
<dbReference type="EMBL" id="BT065636">
    <property type="protein sequence ID" value="ACN31512.1"/>
    <property type="molecule type" value="mRNA"/>
</dbReference>
<name>C0PBG7_MAIZE</name>
<reference evidence="2" key="2">
    <citation type="submission" date="2012-06" db="EMBL/GenBank/DDBJ databases">
        <authorList>
            <person name="Yu Y."/>
            <person name="Currie J."/>
            <person name="Lomeli R."/>
            <person name="Angelova A."/>
            <person name="Collura K."/>
            <person name="Wissotski M."/>
            <person name="Campos D."/>
            <person name="Kudrna D."/>
            <person name="Golser W."/>
            <person name="Ashely E."/>
            <person name="Descour A."/>
            <person name="Fernandes J."/>
            <person name="Soderlund C."/>
            <person name="Walbot V."/>
        </authorList>
    </citation>
    <scope>NUCLEOTIDE SEQUENCE</scope>
    <source>
        <strain evidence="2">B73</strain>
    </source>
</reference>
<feature type="compositionally biased region" description="Polar residues" evidence="1">
    <location>
        <begin position="42"/>
        <end position="53"/>
    </location>
</feature>
<sequence length="53" mass="5738">MKKANMENMASRPFLISFTLRMAAWSGSLARPRGSKGPPGCSLSSRSSPLVIR</sequence>
<evidence type="ECO:0000313" key="2">
    <source>
        <dbReference type="EMBL" id="ACN31512.1"/>
    </source>
</evidence>
<protein>
    <submittedName>
        <fullName evidence="2">Uncharacterized protein</fullName>
    </submittedName>
</protein>
<feature type="region of interest" description="Disordered" evidence="1">
    <location>
        <begin position="29"/>
        <end position="53"/>
    </location>
</feature>
<dbReference type="AlphaFoldDB" id="C0PBG7"/>